<evidence type="ECO:0000256" key="1">
    <source>
        <dbReference type="ARBA" id="ARBA00011982"/>
    </source>
</evidence>
<evidence type="ECO:0000256" key="3">
    <source>
        <dbReference type="ARBA" id="ARBA00023027"/>
    </source>
</evidence>
<comment type="catalytic activity">
    <reaction evidence="4">
        <text>NAD(+) + H2O = ADP-D-ribose + nicotinamide + H(+)</text>
        <dbReference type="Rhea" id="RHEA:16301"/>
        <dbReference type="ChEBI" id="CHEBI:15377"/>
        <dbReference type="ChEBI" id="CHEBI:15378"/>
        <dbReference type="ChEBI" id="CHEBI:17154"/>
        <dbReference type="ChEBI" id="CHEBI:57540"/>
        <dbReference type="ChEBI" id="CHEBI:57967"/>
        <dbReference type="EC" id="3.2.2.6"/>
    </reaction>
    <physiologicalReaction direction="left-to-right" evidence="4">
        <dbReference type="Rhea" id="RHEA:16302"/>
    </physiologicalReaction>
</comment>
<dbReference type="PANTHER" id="PTHR32009:SF39">
    <property type="entry name" value="TIR DOMAIN-CONTAINING PROTEIN"/>
    <property type="match status" value="1"/>
</dbReference>
<dbReference type="EMBL" id="BT123337">
    <property type="protein sequence ID" value="ADE76663.1"/>
    <property type="molecule type" value="mRNA"/>
</dbReference>
<dbReference type="AlphaFoldDB" id="D5AAU4"/>
<dbReference type="SMART" id="SM00255">
    <property type="entry name" value="TIR"/>
    <property type="match status" value="1"/>
</dbReference>
<dbReference type="GO" id="GO:0007165">
    <property type="term" value="P:signal transduction"/>
    <property type="evidence" value="ECO:0007669"/>
    <property type="project" value="InterPro"/>
</dbReference>
<name>D5AAU4_PICSI</name>
<dbReference type="EC" id="3.2.2.6" evidence="1"/>
<dbReference type="SUPFAM" id="SSF52200">
    <property type="entry name" value="Toll/Interleukin receptor TIR domain"/>
    <property type="match status" value="1"/>
</dbReference>
<dbReference type="InterPro" id="IPR035897">
    <property type="entry name" value="Toll_tir_struct_dom_sf"/>
</dbReference>
<dbReference type="Pfam" id="PF01582">
    <property type="entry name" value="TIR"/>
    <property type="match status" value="1"/>
</dbReference>
<accession>D5AAU4</accession>
<evidence type="ECO:0000256" key="4">
    <source>
        <dbReference type="ARBA" id="ARBA00047304"/>
    </source>
</evidence>
<feature type="domain" description="TIR" evidence="5">
    <location>
        <begin position="15"/>
        <end position="134"/>
    </location>
</feature>
<proteinExistence type="evidence at transcript level"/>
<sequence>MAAASSSTTASLPNIYTDVFINHCGPDVTRTFASHLYRRRLSHRLRVSLEEDELQAGENIVSQRVDANRTASVHIAIFSETCAESSCCLYELRFMVESGSTIIPVFYGVKTAELRWGQKDQCMLKPYTNLRRRLRRTLKLMKRGCDTAPSLLKVGERFFLVLQR</sequence>
<dbReference type="PROSITE" id="PS50104">
    <property type="entry name" value="TIR"/>
    <property type="match status" value="1"/>
</dbReference>
<dbReference type="PANTHER" id="PTHR32009">
    <property type="entry name" value="TMV RESISTANCE PROTEIN N-LIKE"/>
    <property type="match status" value="1"/>
</dbReference>
<protein>
    <recommendedName>
        <fullName evidence="1">ADP-ribosyl cyclase/cyclic ADP-ribose hydrolase</fullName>
        <ecNumber evidence="1">3.2.2.6</ecNumber>
    </recommendedName>
</protein>
<dbReference type="Gene3D" id="3.40.50.10140">
    <property type="entry name" value="Toll/interleukin-1 receptor homology (TIR) domain"/>
    <property type="match status" value="1"/>
</dbReference>
<evidence type="ECO:0000313" key="6">
    <source>
        <dbReference type="EMBL" id="ADE76663.1"/>
    </source>
</evidence>
<dbReference type="InterPro" id="IPR000157">
    <property type="entry name" value="TIR_dom"/>
</dbReference>
<reference evidence="6" key="1">
    <citation type="submission" date="2010-04" db="EMBL/GenBank/DDBJ databases">
        <authorList>
            <person name="Reid K.E."/>
            <person name="Liao N."/>
            <person name="Chan S."/>
            <person name="Docking R."/>
            <person name="Taylor G."/>
            <person name="Moore R."/>
            <person name="Mayo M."/>
            <person name="Munro S."/>
            <person name="King J."/>
            <person name="Yanchuk A."/>
            <person name="Holt R."/>
            <person name="Jones S."/>
            <person name="Marra M."/>
            <person name="Ritland C.E."/>
            <person name="Ritland K."/>
            <person name="Bohlmann J."/>
        </authorList>
    </citation>
    <scope>NUCLEOTIDE SEQUENCE</scope>
    <source>
        <tissue evidence="6">Bud</tissue>
    </source>
</reference>
<keyword evidence="2" id="KW-0378">Hydrolase</keyword>
<evidence type="ECO:0000256" key="2">
    <source>
        <dbReference type="ARBA" id="ARBA00022801"/>
    </source>
</evidence>
<keyword evidence="3" id="KW-0520">NAD</keyword>
<evidence type="ECO:0000259" key="5">
    <source>
        <dbReference type="PROSITE" id="PS50104"/>
    </source>
</evidence>
<dbReference type="GO" id="GO:0061809">
    <property type="term" value="F:NAD+ nucleosidase activity, cyclic ADP-ribose generating"/>
    <property type="evidence" value="ECO:0007669"/>
    <property type="project" value="UniProtKB-EC"/>
</dbReference>
<organism evidence="6">
    <name type="scientific">Picea sitchensis</name>
    <name type="common">Sitka spruce</name>
    <name type="synonym">Pinus sitchensis</name>
    <dbReference type="NCBI Taxonomy" id="3332"/>
    <lineage>
        <taxon>Eukaryota</taxon>
        <taxon>Viridiplantae</taxon>
        <taxon>Streptophyta</taxon>
        <taxon>Embryophyta</taxon>
        <taxon>Tracheophyta</taxon>
        <taxon>Spermatophyta</taxon>
        <taxon>Pinopsida</taxon>
        <taxon>Pinidae</taxon>
        <taxon>Conifers I</taxon>
        <taxon>Pinales</taxon>
        <taxon>Pinaceae</taxon>
        <taxon>Picea</taxon>
    </lineage>
</organism>